<evidence type="ECO:0000256" key="2">
    <source>
        <dbReference type="ARBA" id="ARBA00022801"/>
    </source>
</evidence>
<dbReference type="EMBL" id="FMYT01000001">
    <property type="protein sequence ID" value="SDB97119.1"/>
    <property type="molecule type" value="Genomic_DNA"/>
</dbReference>
<evidence type="ECO:0000256" key="3">
    <source>
        <dbReference type="PIRNR" id="PIRNR021362"/>
    </source>
</evidence>
<dbReference type="Proteomes" id="UP000295758">
    <property type="component" value="Unassembled WGS sequence"/>
</dbReference>
<keyword evidence="14" id="KW-1185">Reference proteome</keyword>
<dbReference type="EMBL" id="FNBJ01000003">
    <property type="protein sequence ID" value="SDE88355.1"/>
    <property type="molecule type" value="Genomic_DNA"/>
</dbReference>
<dbReference type="GO" id="GO:0009264">
    <property type="term" value="P:deoxyribonucleotide catabolic process"/>
    <property type="evidence" value="ECO:0007669"/>
    <property type="project" value="InterPro"/>
</dbReference>
<dbReference type="SUPFAM" id="SSF56784">
    <property type="entry name" value="HAD-like"/>
    <property type="match status" value="1"/>
</dbReference>
<evidence type="ECO:0000256" key="4">
    <source>
        <dbReference type="PIRSR" id="PIRSR610708-1"/>
    </source>
</evidence>
<name>A0A1G6HS58_9FIRM</name>
<protein>
    <recommendedName>
        <fullName evidence="3">Nucleotidase</fullName>
        <ecNumber evidence="3">3.1.3.-</ecNumber>
    </recommendedName>
</protein>
<dbReference type="EMBL" id="SOAA01000005">
    <property type="protein sequence ID" value="TDS33010.1"/>
    <property type="molecule type" value="Genomic_DNA"/>
</dbReference>
<reference evidence="8 13" key="2">
    <citation type="submission" date="2016-10" db="EMBL/GenBank/DDBJ databases">
        <authorList>
            <person name="de Groot N.N."/>
        </authorList>
    </citation>
    <scope>NUCLEOTIDE SEQUENCE [LARGE SCALE GENOMIC DNA]</scope>
    <source>
        <strain evidence="8 13">WG7</strain>
    </source>
</reference>
<dbReference type="AlphaFoldDB" id="A0A1G6HS58"/>
<dbReference type="EMBL" id="FOHG01000003">
    <property type="protein sequence ID" value="SES68322.1"/>
    <property type="molecule type" value="Genomic_DNA"/>
</dbReference>
<evidence type="ECO:0000313" key="10">
    <source>
        <dbReference type="EMBL" id="TDS33010.1"/>
    </source>
</evidence>
<dbReference type="InterPro" id="IPR052419">
    <property type="entry name" value="5_3-deoxyribonucleotidase-like"/>
</dbReference>
<dbReference type="GeneID" id="57011487"/>
<evidence type="ECO:0000313" key="15">
    <source>
        <dbReference type="Proteomes" id="UP000247389"/>
    </source>
</evidence>
<accession>A0A1G6HS58</accession>
<reference evidence="5 15" key="3">
    <citation type="submission" date="2018-04" db="EMBL/GenBank/DDBJ databases">
        <title>Subsurface microbial communities from deep shales in Ohio and West Virginia, USA.</title>
        <authorList>
            <person name="Wrighton K."/>
        </authorList>
    </citation>
    <scope>NUCLEOTIDE SEQUENCE [LARGE SCALE GENOMIC DNA]</scope>
    <source>
        <strain evidence="11 16">DSMZ 11287</strain>
        <strain evidence="5 15">MSL28</strain>
    </source>
</reference>
<dbReference type="OrthoDB" id="2471595at2"/>
<feature type="active site" description="Proton donor" evidence="4">
    <location>
        <position position="10"/>
    </location>
</feature>
<sequence length="199" mass="23162">MKYNFGIDIDGVLTDEGPDNNSIWQQKMNEFFDREITLKEYTYDLAEAFAINNQELNEFIQAKIEDVYSSVQPAAEAKEILNELYQEGHRLILITARHEEHRPLTEKWLAKHGIPYHELHHEHNKAPLAVKKNISLFIDDKKENALEIAAKDIPVFLVSKYHNYDFDGNSKITKVNNWDEIRKNIKLFLSKNAHAGKLS</sequence>
<dbReference type="EMBL" id="FNEH01000001">
    <property type="protein sequence ID" value="SDI06799.1"/>
    <property type="molecule type" value="Genomic_DNA"/>
</dbReference>
<evidence type="ECO:0000313" key="17">
    <source>
        <dbReference type="Proteomes" id="UP000295758"/>
    </source>
</evidence>
<evidence type="ECO:0000313" key="13">
    <source>
        <dbReference type="Proteomes" id="UP000198945"/>
    </source>
</evidence>
<dbReference type="EMBL" id="SOEF01000001">
    <property type="protein sequence ID" value="TDX48104.1"/>
    <property type="molecule type" value="Genomic_DNA"/>
</dbReference>
<dbReference type="Proteomes" id="UP000247389">
    <property type="component" value="Unassembled WGS sequence"/>
</dbReference>
<dbReference type="EMBL" id="QICM01000002">
    <property type="protein sequence ID" value="PXV69896.1"/>
    <property type="molecule type" value="Genomic_DNA"/>
</dbReference>
<evidence type="ECO:0000313" key="7">
    <source>
        <dbReference type="EMBL" id="SDE88355.1"/>
    </source>
</evidence>
<dbReference type="RefSeq" id="WP_073156015.1">
    <property type="nucleotide sequence ID" value="NZ_FMYT01000001.1"/>
</dbReference>
<dbReference type="PIRSF" id="PIRSF021362">
    <property type="entry name" value="UCP021362_HAD"/>
    <property type="match status" value="1"/>
</dbReference>
<evidence type="ECO:0000313" key="5">
    <source>
        <dbReference type="EMBL" id="PXV69896.1"/>
    </source>
</evidence>
<dbReference type="Proteomes" id="UP000324896">
    <property type="component" value="Unassembled WGS sequence"/>
</dbReference>
<dbReference type="Proteomes" id="UP000295472">
    <property type="component" value="Unassembled WGS sequence"/>
</dbReference>
<dbReference type="Pfam" id="PF06941">
    <property type="entry name" value="NT5C"/>
    <property type="match status" value="1"/>
</dbReference>
<feature type="active site" description="Nucleophile" evidence="4">
    <location>
        <position position="8"/>
    </location>
</feature>
<proteinExistence type="inferred from homology"/>
<evidence type="ECO:0000313" key="12">
    <source>
        <dbReference type="Proteomes" id="UP000198612"/>
    </source>
</evidence>
<dbReference type="Proteomes" id="UP000199519">
    <property type="component" value="Unassembled WGS sequence"/>
</dbReference>
<gene>
    <name evidence="10" type="ORF">BY453_10517</name>
    <name evidence="11" type="ORF">C7954_10172</name>
    <name evidence="5" type="ORF">C8C78_10224</name>
    <name evidence="6" type="ORF">SAMN04488597_101116</name>
    <name evidence="7" type="ORF">SAMN04488598_10357</name>
    <name evidence="9" type="ORF">SAMN04515652_10356</name>
    <name evidence="8" type="ORF">SAMN04515654_101158</name>
</gene>
<dbReference type="STRING" id="54121.SAMN04515653_104101"/>
<reference evidence="12 14" key="1">
    <citation type="submission" date="2016-10" db="EMBL/GenBank/DDBJ databases">
        <authorList>
            <person name="Varghese N."/>
            <person name="Submissions S."/>
        </authorList>
    </citation>
    <scope>NUCLEOTIDE SEQUENCE [LARGE SCALE GENOMIC DNA]</scope>
    <source>
        <strain evidence="6 18">WG10</strain>
        <strain evidence="7 14">WG2</strain>
        <strain evidence="9 12">WG5</strain>
    </source>
</reference>
<evidence type="ECO:0000313" key="14">
    <source>
        <dbReference type="Proteomes" id="UP000199519"/>
    </source>
</evidence>
<evidence type="ECO:0000256" key="1">
    <source>
        <dbReference type="ARBA" id="ARBA00009589"/>
    </source>
</evidence>
<dbReference type="InterPro" id="IPR023214">
    <property type="entry name" value="HAD_sf"/>
</dbReference>
<dbReference type="PANTHER" id="PTHR35134:SF2">
    <property type="entry name" value="NUCLEOTIDASE YQFW-RELATED"/>
    <property type="match status" value="1"/>
</dbReference>
<dbReference type="InterPro" id="IPR009206">
    <property type="entry name" value="Nucleotidase_putative"/>
</dbReference>
<organism evidence="6 18">
    <name type="scientific">Halanaerobium congolense</name>
    <dbReference type="NCBI Taxonomy" id="54121"/>
    <lineage>
        <taxon>Bacteria</taxon>
        <taxon>Bacillati</taxon>
        <taxon>Bacillota</taxon>
        <taxon>Clostridia</taxon>
        <taxon>Halanaerobiales</taxon>
        <taxon>Halanaerobiaceae</taxon>
        <taxon>Halanaerobium</taxon>
    </lineage>
</organism>
<dbReference type="GO" id="GO:0008253">
    <property type="term" value="F:5'-nucleotidase activity"/>
    <property type="evidence" value="ECO:0007669"/>
    <property type="project" value="InterPro"/>
</dbReference>
<dbReference type="Proteomes" id="UP000198612">
    <property type="component" value="Unassembled WGS sequence"/>
</dbReference>
<evidence type="ECO:0000313" key="18">
    <source>
        <dbReference type="Proteomes" id="UP000324896"/>
    </source>
</evidence>
<comment type="similarity">
    <text evidence="1 3">Belongs to the 5'(3')-deoxyribonucleotidase family.</text>
</comment>
<dbReference type="InterPro" id="IPR036412">
    <property type="entry name" value="HAD-like_sf"/>
</dbReference>
<dbReference type="EC" id="3.1.3.-" evidence="3"/>
<dbReference type="Gene3D" id="3.40.50.1000">
    <property type="entry name" value="HAD superfamily/HAD-like"/>
    <property type="match status" value="1"/>
</dbReference>
<dbReference type="Proteomes" id="UP000198945">
    <property type="component" value="Unassembled WGS sequence"/>
</dbReference>
<dbReference type="PANTHER" id="PTHR35134">
    <property type="entry name" value="NUCLEOTIDASE YQFW-RELATED"/>
    <property type="match status" value="1"/>
</dbReference>
<evidence type="ECO:0000313" key="16">
    <source>
        <dbReference type="Proteomes" id="UP000295472"/>
    </source>
</evidence>
<evidence type="ECO:0000313" key="8">
    <source>
        <dbReference type="EMBL" id="SDI06799.1"/>
    </source>
</evidence>
<evidence type="ECO:0000313" key="9">
    <source>
        <dbReference type="EMBL" id="SES68322.1"/>
    </source>
</evidence>
<dbReference type="InterPro" id="IPR010708">
    <property type="entry name" value="5'(3')-deoxyribonucleotidase"/>
</dbReference>
<evidence type="ECO:0000313" key="6">
    <source>
        <dbReference type="EMBL" id="SDB97119.1"/>
    </source>
</evidence>
<evidence type="ECO:0000313" key="11">
    <source>
        <dbReference type="EMBL" id="TDX48104.1"/>
    </source>
</evidence>
<reference evidence="10 17" key="4">
    <citation type="submission" date="2019-03" db="EMBL/GenBank/DDBJ databases">
        <title>Deep subsurface shale carbon reservoir microbial communities from Ohio and West Virginia, USA.</title>
        <authorList>
            <person name="Wrighton K."/>
        </authorList>
    </citation>
    <scope>NUCLEOTIDE SEQUENCE [LARGE SCALE GENOMIC DNA]</scope>
    <source>
        <strain evidence="10 17">UTICA-S4D12</strain>
    </source>
</reference>
<keyword evidence="2 3" id="KW-0378">Hydrolase</keyword>